<reference evidence="1" key="1">
    <citation type="submission" date="2022-08" db="UniProtKB">
        <authorList>
            <consortium name="EnsemblMetazoa"/>
        </authorList>
    </citation>
    <scope>IDENTIFICATION</scope>
    <source>
        <strain evidence="1">Israel</strain>
    </source>
</reference>
<dbReference type="EMBL" id="AJVK01002788">
    <property type="status" value="NOT_ANNOTATED_CDS"/>
    <property type="molecule type" value="Genomic_DNA"/>
</dbReference>
<dbReference type="VEuPathDB" id="VectorBase:PPAI001651"/>
<dbReference type="GO" id="GO:0007274">
    <property type="term" value="P:neuromuscular synaptic transmission"/>
    <property type="evidence" value="ECO:0007669"/>
    <property type="project" value="TreeGrafter"/>
</dbReference>
<dbReference type="EMBL" id="AJVK01002787">
    <property type="status" value="NOT_ANNOTATED_CDS"/>
    <property type="molecule type" value="Genomic_DNA"/>
</dbReference>
<dbReference type="PANTHER" id="PTHR35270:SF2">
    <property type="entry name" value="FUSELESS, ISOFORM A"/>
    <property type="match status" value="1"/>
</dbReference>
<dbReference type="AlphaFoldDB" id="A0A1B0D2S8"/>
<dbReference type="PANTHER" id="PTHR35270">
    <property type="entry name" value="FUSELESS, ISOFORM A"/>
    <property type="match status" value="1"/>
</dbReference>
<dbReference type="InterPro" id="IPR032751">
    <property type="entry name" value="Fuseless"/>
</dbReference>
<name>A0A1B0D2S8_PHLPP</name>
<dbReference type="GO" id="GO:0007270">
    <property type="term" value="P:neuron-neuron synaptic transmission"/>
    <property type="evidence" value="ECO:0007669"/>
    <property type="project" value="TreeGrafter"/>
</dbReference>
<protein>
    <submittedName>
        <fullName evidence="1">Uncharacterized protein</fullName>
    </submittedName>
</protein>
<dbReference type="VEuPathDB" id="VectorBase:PPAPM1_002557"/>
<dbReference type="GO" id="GO:0042734">
    <property type="term" value="C:presynaptic membrane"/>
    <property type="evidence" value="ECO:0007669"/>
    <property type="project" value="TreeGrafter"/>
</dbReference>
<dbReference type="Pfam" id="PF15993">
    <property type="entry name" value="Fuseless"/>
    <property type="match status" value="2"/>
</dbReference>
<dbReference type="EnsemblMetazoa" id="PPAI001651-RA">
    <property type="protein sequence ID" value="PPAI001651-PA"/>
    <property type="gene ID" value="PPAI001651"/>
</dbReference>
<dbReference type="Proteomes" id="UP000092462">
    <property type="component" value="Unassembled WGS sequence"/>
</dbReference>
<accession>A0A1B0D2S8</accession>
<keyword evidence="2" id="KW-1185">Reference proteome</keyword>
<evidence type="ECO:0000313" key="1">
    <source>
        <dbReference type="EnsemblMetazoa" id="PPAI001651-PA"/>
    </source>
</evidence>
<proteinExistence type="predicted"/>
<organism evidence="1 2">
    <name type="scientific">Phlebotomus papatasi</name>
    <name type="common">Sandfly</name>
    <dbReference type="NCBI Taxonomy" id="29031"/>
    <lineage>
        <taxon>Eukaryota</taxon>
        <taxon>Metazoa</taxon>
        <taxon>Ecdysozoa</taxon>
        <taxon>Arthropoda</taxon>
        <taxon>Hexapoda</taxon>
        <taxon>Insecta</taxon>
        <taxon>Pterygota</taxon>
        <taxon>Neoptera</taxon>
        <taxon>Endopterygota</taxon>
        <taxon>Diptera</taxon>
        <taxon>Nematocera</taxon>
        <taxon>Psychodoidea</taxon>
        <taxon>Psychodidae</taxon>
        <taxon>Phlebotomus</taxon>
        <taxon>Phlebotomus</taxon>
    </lineage>
</organism>
<sequence>MEEQERLSLDGLPVYSISLSPPNRCLKRLLHVSDTIVSLLIITPLAVAHWRGTWTFMDSHEDIFPAWHCFLLGSVLHTAFALLRESLHEEFSSTRGTKSICRTIQRFIISKIYTYIFSIACILQWRGGWAVLDLHFGHGANTAIIVTIVTFVILVSIRCVRNTLAPPFVIIMDYKDSVFIFPTRFRIEGVHKPGLYVLDCAFSVLGVGSLVVFVWRSDFFTVWLSSPPDKCTKRLLNFGDTLLSWFLISPLAIAHWRGTWDYMDQRPDKFPAWYCFILGGILHTAFALLREPLHDEFSPPSNGNKSLKRTIRRIIVTKLYTYIFSVGSIMHWRGGWAMMELHL</sequence>
<dbReference type="GO" id="GO:0070073">
    <property type="term" value="P:clustering of voltage-gated calcium channels"/>
    <property type="evidence" value="ECO:0007669"/>
    <property type="project" value="TreeGrafter"/>
</dbReference>
<evidence type="ECO:0000313" key="2">
    <source>
        <dbReference type="Proteomes" id="UP000092462"/>
    </source>
</evidence>